<reference evidence="2" key="1">
    <citation type="submission" date="2018-07" db="EMBL/GenBank/DDBJ databases">
        <title>Complete genome sequence of Sphingomonas bisphenolicum strain AO1, a bisphenol A degradative bacterium isolated from Japanese farm field.</title>
        <authorList>
            <person name="Murakami M."/>
            <person name="Koh M."/>
            <person name="Koba S."/>
            <person name="Matsumura Y."/>
        </authorList>
    </citation>
    <scope>NUCLEOTIDE SEQUENCE</scope>
    <source>
        <strain evidence="2">AO1</strain>
    </source>
</reference>
<feature type="domain" description="Type VII secretion system protein EssD-like" evidence="1">
    <location>
        <begin position="41"/>
        <end position="122"/>
    </location>
</feature>
<name>A0ABN5WH27_9SPHN</name>
<dbReference type="Gene3D" id="3.40.570.10">
    <property type="entry name" value="Extracellular Endonuclease, subunit A"/>
    <property type="match status" value="1"/>
</dbReference>
<dbReference type="InterPro" id="IPR044929">
    <property type="entry name" value="DNA/RNA_non-sp_Endonuclease_sf"/>
</dbReference>
<dbReference type="RefSeq" id="WP_261935955.1">
    <property type="nucleotide sequence ID" value="NZ_AP018817.1"/>
</dbReference>
<accession>A0ABN5WH27</accession>
<keyword evidence="3" id="KW-1185">Reference proteome</keyword>
<dbReference type="InterPro" id="IPR044927">
    <property type="entry name" value="Endonuclea_NS_2"/>
</dbReference>
<gene>
    <name evidence="2" type="ORF">SBA_ch1_07670</name>
</gene>
<dbReference type="EMBL" id="AP018817">
    <property type="protein sequence ID" value="BBF68567.1"/>
    <property type="molecule type" value="Genomic_DNA"/>
</dbReference>
<evidence type="ECO:0000313" key="2">
    <source>
        <dbReference type="EMBL" id="BBF68567.1"/>
    </source>
</evidence>
<protein>
    <recommendedName>
        <fullName evidence="1">Type VII secretion system protein EssD-like domain-containing protein</fullName>
    </recommendedName>
</protein>
<sequence>MTGRKGYLFFICSYWPATATASSFRESFDAADFAGRTDVFQAQAGKPDRLGDDDGGHFIAARFNGPSDSFNHFAQNANFNRGSYRVMEDSWAKELHAGHKVFVDIEPLYEGTSQRPYHLIVAWYVDGRKSFKEFPNEAKGAEDAKR</sequence>
<dbReference type="Proteomes" id="UP001059971">
    <property type="component" value="Chromosome 1"/>
</dbReference>
<dbReference type="Pfam" id="PF13930">
    <property type="entry name" value="Endonuclea_NS_2"/>
    <property type="match status" value="1"/>
</dbReference>
<evidence type="ECO:0000313" key="3">
    <source>
        <dbReference type="Proteomes" id="UP001059971"/>
    </source>
</evidence>
<proteinExistence type="predicted"/>
<organism evidence="2 3">
    <name type="scientific">Sphingomonas bisphenolicum</name>
    <dbReference type="NCBI Taxonomy" id="296544"/>
    <lineage>
        <taxon>Bacteria</taxon>
        <taxon>Pseudomonadati</taxon>
        <taxon>Pseudomonadota</taxon>
        <taxon>Alphaproteobacteria</taxon>
        <taxon>Sphingomonadales</taxon>
        <taxon>Sphingomonadaceae</taxon>
        <taxon>Sphingomonas</taxon>
    </lineage>
</organism>
<evidence type="ECO:0000259" key="1">
    <source>
        <dbReference type="Pfam" id="PF13930"/>
    </source>
</evidence>